<gene>
    <name evidence="1" type="ORF">METZ01_LOCUS197549</name>
</gene>
<name>A0A382E2J5_9ZZZZ</name>
<reference evidence="1" key="1">
    <citation type="submission" date="2018-05" db="EMBL/GenBank/DDBJ databases">
        <authorList>
            <person name="Lanie J.A."/>
            <person name="Ng W.-L."/>
            <person name="Kazmierczak K.M."/>
            <person name="Andrzejewski T.M."/>
            <person name="Davidsen T.M."/>
            <person name="Wayne K.J."/>
            <person name="Tettelin H."/>
            <person name="Glass J.I."/>
            <person name="Rusch D."/>
            <person name="Podicherti R."/>
            <person name="Tsui H.-C.T."/>
            <person name="Winkler M.E."/>
        </authorList>
    </citation>
    <scope>NUCLEOTIDE SEQUENCE</scope>
</reference>
<dbReference type="AlphaFoldDB" id="A0A382E2J5"/>
<accession>A0A382E2J5</accession>
<proteinExistence type="predicted"/>
<protein>
    <submittedName>
        <fullName evidence="1">Uncharacterized protein</fullName>
    </submittedName>
</protein>
<sequence length="219" mass="25551">MKKLLGIVVLGFWVIFYSNSFSATEKPLTVMQEVKALGVFTEPTDYPEGMIQFFGKTCKKFHCRAKKAIQEMAKTFGRTQIYHQRHPGAQLHALAMFELFYLQQLKKNQKKVEKFIAAWPDKKKHGKAVVSLLKLNKSREQMRKALGMDLNTSVEEAMERYWVMGDFLEKGKIEKQEKISKDMKKRKKLLAKYKKAVSGFNSTLKKQEDEKLYNEIQNK</sequence>
<dbReference type="EMBL" id="UINC01042281">
    <property type="protein sequence ID" value="SVB44695.1"/>
    <property type="molecule type" value="Genomic_DNA"/>
</dbReference>
<evidence type="ECO:0000313" key="1">
    <source>
        <dbReference type="EMBL" id="SVB44695.1"/>
    </source>
</evidence>
<organism evidence="1">
    <name type="scientific">marine metagenome</name>
    <dbReference type="NCBI Taxonomy" id="408172"/>
    <lineage>
        <taxon>unclassified sequences</taxon>
        <taxon>metagenomes</taxon>
        <taxon>ecological metagenomes</taxon>
    </lineage>
</organism>